<name>A6J0V3_RAT</name>
<dbReference type="Proteomes" id="UP000234681">
    <property type="component" value="Chromosome 12"/>
</dbReference>
<sequence>MGVLWTIPS</sequence>
<accession>A6J0V3</accession>
<feature type="non-terminal residue" evidence="1">
    <location>
        <position position="9"/>
    </location>
</feature>
<dbReference type="EMBL" id="CH473973">
    <property type="protein sequence ID" value="EDM13542.1"/>
    <property type="molecule type" value="Genomic_DNA"/>
</dbReference>
<gene>
    <name evidence="1" type="ORF">rCG_63654</name>
</gene>
<proteinExistence type="predicted"/>
<evidence type="ECO:0000313" key="2">
    <source>
        <dbReference type="Proteomes" id="UP000234681"/>
    </source>
</evidence>
<protein>
    <submittedName>
        <fullName evidence="1">RCG63654</fullName>
    </submittedName>
</protein>
<organism evidence="1 2">
    <name type="scientific">Rattus norvegicus</name>
    <name type="common">Rat</name>
    <dbReference type="NCBI Taxonomy" id="10116"/>
    <lineage>
        <taxon>Eukaryota</taxon>
        <taxon>Metazoa</taxon>
        <taxon>Chordata</taxon>
        <taxon>Craniata</taxon>
        <taxon>Vertebrata</taxon>
        <taxon>Euteleostomi</taxon>
        <taxon>Mammalia</taxon>
        <taxon>Eutheria</taxon>
        <taxon>Euarchontoglires</taxon>
        <taxon>Glires</taxon>
        <taxon>Rodentia</taxon>
        <taxon>Myomorpha</taxon>
        <taxon>Muroidea</taxon>
        <taxon>Muridae</taxon>
        <taxon>Murinae</taxon>
        <taxon>Rattus</taxon>
    </lineage>
</organism>
<evidence type="ECO:0000313" key="1">
    <source>
        <dbReference type="EMBL" id="EDM13542.1"/>
    </source>
</evidence>
<reference evidence="1 2" key="1">
    <citation type="submission" date="2005-07" db="EMBL/GenBank/DDBJ databases">
        <authorList>
            <person name="Mural R.J."/>
            <person name="Li P.W."/>
            <person name="Adams M.D."/>
            <person name="Amanatides P.G."/>
            <person name="Baden-Tillson H."/>
            <person name="Barnstead M."/>
            <person name="Chin S.H."/>
            <person name="Dew I."/>
            <person name="Evans C.A."/>
            <person name="Ferriera S."/>
            <person name="Flanigan M."/>
            <person name="Fosler C."/>
            <person name="Glodek A."/>
            <person name="Gu Z."/>
            <person name="Holt R.A."/>
            <person name="Jennings D."/>
            <person name="Kraft C.L."/>
            <person name="Lu F."/>
            <person name="Nguyen T."/>
            <person name="Nusskern D.R."/>
            <person name="Pfannkoch C.M."/>
            <person name="Sitter C."/>
            <person name="Sutton G.G."/>
            <person name="Venter J.C."/>
            <person name="Wang Z."/>
            <person name="Woodage T."/>
            <person name="Zheng X.H."/>
            <person name="Zhong F."/>
        </authorList>
    </citation>
    <scope>NUCLEOTIDE SEQUENCE [LARGE SCALE GENOMIC DNA]</scope>
    <source>
        <strain>BN</strain>
        <strain evidence="2">Sprague-Dawley</strain>
    </source>
</reference>